<sequence>MFEQVNIIYRETVNKVTVMMACYEKNNTILAKKMIENSLAQIGVEKKFQLKSKKNEEKFAISSFKVNNSQQIEQFSDLIIKPKSVHKVYICRKNINRWNIGQKDGRFSCLNVAQELVG</sequence>
<proteinExistence type="predicted"/>
<reference evidence="2" key="1">
    <citation type="submission" date="2015-06" db="EMBL/GenBank/DDBJ databases">
        <authorList>
            <person name="Urmite Genomes"/>
        </authorList>
    </citation>
    <scope>NUCLEOTIDE SEQUENCE [LARGE SCALE GENOMIC DNA]</scope>
    <source>
        <strain evidence="2">CSUR P1867</strain>
    </source>
</reference>
<evidence type="ECO:0000313" key="1">
    <source>
        <dbReference type="EMBL" id="CRL61035.1"/>
    </source>
</evidence>
<protein>
    <submittedName>
        <fullName evidence="1">Uncharacterized protein</fullName>
    </submittedName>
</protein>
<organism evidence="1 2">
    <name type="scientific">Proteus penneri</name>
    <dbReference type="NCBI Taxonomy" id="102862"/>
    <lineage>
        <taxon>Bacteria</taxon>
        <taxon>Pseudomonadati</taxon>
        <taxon>Pseudomonadota</taxon>
        <taxon>Gammaproteobacteria</taxon>
        <taxon>Enterobacterales</taxon>
        <taxon>Morganellaceae</taxon>
        <taxon>Proteus</taxon>
    </lineage>
</organism>
<accession>A0A0G4Q5E7</accession>
<dbReference type="AlphaFoldDB" id="A0A0G4Q5E7"/>
<dbReference type="RefSeq" id="WP_072063379.1">
    <property type="nucleotide sequence ID" value="NZ_CVRY01000002.1"/>
</dbReference>
<dbReference type="EMBL" id="CVRY01000002">
    <property type="protein sequence ID" value="CRL61035.1"/>
    <property type="molecule type" value="Genomic_DNA"/>
</dbReference>
<gene>
    <name evidence="1" type="ORF">BN1804_01272</name>
</gene>
<dbReference type="Proteomes" id="UP000183920">
    <property type="component" value="Unassembled WGS sequence"/>
</dbReference>
<evidence type="ECO:0000313" key="2">
    <source>
        <dbReference type="Proteomes" id="UP000183920"/>
    </source>
</evidence>
<name>A0A0G4Q5E7_9GAMM</name>